<gene>
    <name evidence="3" type="ORF">HYS17_01890</name>
</gene>
<evidence type="ECO:0000313" key="3">
    <source>
        <dbReference type="EMBL" id="QQG36563.1"/>
    </source>
</evidence>
<dbReference type="Pfam" id="PF11412">
    <property type="entry name" value="DsbD_N"/>
    <property type="match status" value="1"/>
</dbReference>
<proteinExistence type="predicted"/>
<sequence>MATKTEKFLNYIHFMSFLLMPCVAQAAESSWAKADFVKARLITAQSSVGSQASIRAVLDLEMEPEWHIYWRMPGDGGLPPDLDWTASQNLKEAVMGWPAPRRFEYEGLYGFGYKDAARLPITLTPEKSGEPVALSVQADIMVCKDLCVPQALTLSLTLPVGTGEEDAQASLVEQEFASLPPRENQPDIRIDNVVLGPKAIVVQAYLAQGFEGADLFAEAGTGVYMLAPPVITPDDKDPRQASLLIAAPEGVDNLAQAIMGKSLTLTLVKDDRAIERTFDF</sequence>
<dbReference type="EMBL" id="CP066681">
    <property type="protein sequence ID" value="QQG36563.1"/>
    <property type="molecule type" value="Genomic_DNA"/>
</dbReference>
<accession>A0A7T5R2X1</accession>
<evidence type="ECO:0000256" key="1">
    <source>
        <dbReference type="SAM" id="SignalP"/>
    </source>
</evidence>
<keyword evidence="1" id="KW-0732">Signal</keyword>
<dbReference type="InterPro" id="IPR028250">
    <property type="entry name" value="DsbDN"/>
</dbReference>
<reference evidence="3 4" key="1">
    <citation type="submission" date="2020-07" db="EMBL/GenBank/DDBJ databases">
        <title>Huge and variable diversity of episymbiotic CPR bacteria and DPANN archaea in groundwater ecosystems.</title>
        <authorList>
            <person name="He C.Y."/>
            <person name="Keren R."/>
            <person name="Whittaker M."/>
            <person name="Farag I.F."/>
            <person name="Doudna J."/>
            <person name="Cate J.H.D."/>
            <person name="Banfield J.F."/>
        </authorList>
    </citation>
    <scope>NUCLEOTIDE SEQUENCE [LARGE SCALE GENOMIC DNA]</scope>
    <source>
        <strain evidence="3">NC_groundwater_70_Ag_B-0.1um_54_66</strain>
    </source>
</reference>
<protein>
    <recommendedName>
        <fullName evidence="2">Thiol:disulfide interchange protein DsbD N-terminal domain-containing protein</fullName>
    </recommendedName>
</protein>
<dbReference type="AlphaFoldDB" id="A0A7T5R2X1"/>
<feature type="chain" id="PRO_5032483526" description="Thiol:disulfide interchange protein DsbD N-terminal domain-containing protein" evidence="1">
    <location>
        <begin position="27"/>
        <end position="280"/>
    </location>
</feature>
<evidence type="ECO:0000259" key="2">
    <source>
        <dbReference type="Pfam" id="PF11412"/>
    </source>
</evidence>
<dbReference type="Proteomes" id="UP000595362">
    <property type="component" value="Chromosome"/>
</dbReference>
<name>A0A7T5R2X1_9BACT</name>
<evidence type="ECO:0000313" key="4">
    <source>
        <dbReference type="Proteomes" id="UP000595362"/>
    </source>
</evidence>
<feature type="domain" description="Thiol:disulfide interchange protein DsbD N-terminal" evidence="2">
    <location>
        <begin position="44"/>
        <end position="155"/>
    </location>
</feature>
<organism evidence="3 4">
    <name type="scientific">Micavibrio aeruginosavorus</name>
    <dbReference type="NCBI Taxonomy" id="349221"/>
    <lineage>
        <taxon>Bacteria</taxon>
        <taxon>Pseudomonadati</taxon>
        <taxon>Bdellovibrionota</taxon>
        <taxon>Bdellovibrionia</taxon>
        <taxon>Bdellovibrionales</taxon>
        <taxon>Pseudobdellovibrionaceae</taxon>
        <taxon>Micavibrio</taxon>
    </lineage>
</organism>
<feature type="signal peptide" evidence="1">
    <location>
        <begin position="1"/>
        <end position="26"/>
    </location>
</feature>